<dbReference type="RefSeq" id="WP_190723864.1">
    <property type="nucleotide sequence ID" value="NZ_CP061539.1"/>
</dbReference>
<dbReference type="EMBL" id="CP061539">
    <property type="protein sequence ID" value="QNV36822.1"/>
    <property type="molecule type" value="Genomic_DNA"/>
</dbReference>
<sequence>MFELKDLKLPLIGAPMAGGPTTPELVAAVSNAGGLGMLAAGYFDEKQLADAVAQTRALTDAAFGVNLFVPQEPMPDTAVQNLDAYRTDLQRFGDQYGLDMQSVEINVPDHFESLISWLESNPLPVVTFTFGLPPVGVIERLHAVGTSVGVTVTNVADALSAHEFGADFLCVQGPDAGGHQSTFGVFEDANTIALPQLVRDIQNAVGLPLSAGGGVESAQDVDALLGLGVHAVQIGSLLLLTDEAGTSQPHRNALRSGIRETRITRAFTGRPARAVVNEFVAELDAKAPAVYPHMHYLTAPLRAKAKDAGTWQHVNAWAGAGFENAQSKPAAEVIAELFPSH</sequence>
<name>A0A7H2BAX6_9MICC</name>
<keyword evidence="4" id="KW-0285">Flavoprotein</keyword>
<evidence type="ECO:0000256" key="8">
    <source>
        <dbReference type="ARBA" id="ARBA00031155"/>
    </source>
</evidence>
<dbReference type="CDD" id="cd04730">
    <property type="entry name" value="NPD_like"/>
    <property type="match status" value="1"/>
</dbReference>
<dbReference type="PANTHER" id="PTHR42747">
    <property type="entry name" value="NITRONATE MONOOXYGENASE-RELATED"/>
    <property type="match status" value="1"/>
</dbReference>
<comment type="similarity">
    <text evidence="2">Belongs to the nitronate monooxygenase family. NMO class I subfamily.</text>
</comment>
<evidence type="ECO:0000256" key="1">
    <source>
        <dbReference type="ARBA" id="ARBA00001917"/>
    </source>
</evidence>
<dbReference type="AlphaFoldDB" id="A0A7H2BAX6"/>
<keyword evidence="11" id="KW-1185">Reference proteome</keyword>
<reference evidence="10 11" key="1">
    <citation type="submission" date="2020-09" db="EMBL/GenBank/DDBJ databases">
        <title>Investigation of environmental microbes.</title>
        <authorList>
            <person name="Ou Y."/>
            <person name="Kang Q."/>
        </authorList>
    </citation>
    <scope>NUCLEOTIDE SEQUENCE [LARGE SCALE GENOMIC DNA]</scope>
    <source>
        <strain evidence="10 11">KJZ-14</strain>
    </source>
</reference>
<protein>
    <recommendedName>
        <fullName evidence="8">Propionate 3-nitronate monooxygenase</fullName>
    </recommendedName>
</protein>
<accession>A0A7H2BAX6</accession>
<keyword evidence="7 10" id="KW-0503">Monooxygenase</keyword>
<dbReference type="InterPro" id="IPR004136">
    <property type="entry name" value="NMO"/>
</dbReference>
<evidence type="ECO:0000256" key="6">
    <source>
        <dbReference type="ARBA" id="ARBA00023002"/>
    </source>
</evidence>
<evidence type="ECO:0000256" key="2">
    <source>
        <dbReference type="ARBA" id="ARBA00009881"/>
    </source>
</evidence>
<keyword evidence="3" id="KW-0216">Detoxification</keyword>
<comment type="catalytic activity">
    <reaction evidence="9">
        <text>3 propionate 3-nitronate + 3 O2 + H2O = 3 3-oxopropanoate + 2 nitrate + nitrite + H2O2 + 3 H(+)</text>
        <dbReference type="Rhea" id="RHEA:57332"/>
        <dbReference type="ChEBI" id="CHEBI:15377"/>
        <dbReference type="ChEBI" id="CHEBI:15378"/>
        <dbReference type="ChEBI" id="CHEBI:15379"/>
        <dbReference type="ChEBI" id="CHEBI:16240"/>
        <dbReference type="ChEBI" id="CHEBI:16301"/>
        <dbReference type="ChEBI" id="CHEBI:17632"/>
        <dbReference type="ChEBI" id="CHEBI:33190"/>
        <dbReference type="ChEBI" id="CHEBI:136067"/>
    </reaction>
</comment>
<evidence type="ECO:0000256" key="4">
    <source>
        <dbReference type="ARBA" id="ARBA00022630"/>
    </source>
</evidence>
<keyword evidence="5" id="KW-0288">FMN</keyword>
<keyword evidence="6" id="KW-0560">Oxidoreductase</keyword>
<evidence type="ECO:0000256" key="5">
    <source>
        <dbReference type="ARBA" id="ARBA00022643"/>
    </source>
</evidence>
<proteinExistence type="inferred from homology"/>
<organism evidence="10 11">
    <name type="scientific">Rothia terrae</name>
    <dbReference type="NCBI Taxonomy" id="396015"/>
    <lineage>
        <taxon>Bacteria</taxon>
        <taxon>Bacillati</taxon>
        <taxon>Actinomycetota</taxon>
        <taxon>Actinomycetes</taxon>
        <taxon>Micrococcales</taxon>
        <taxon>Micrococcaceae</taxon>
        <taxon>Rothia</taxon>
    </lineage>
</organism>
<dbReference type="PANTHER" id="PTHR42747:SF3">
    <property type="entry name" value="NITRONATE MONOOXYGENASE-RELATED"/>
    <property type="match status" value="1"/>
</dbReference>
<dbReference type="KEGG" id="rter:IDM49_05940"/>
<gene>
    <name evidence="10" type="ORF">IDM49_05940</name>
</gene>
<evidence type="ECO:0000256" key="3">
    <source>
        <dbReference type="ARBA" id="ARBA00022575"/>
    </source>
</evidence>
<evidence type="ECO:0000313" key="11">
    <source>
        <dbReference type="Proteomes" id="UP000516404"/>
    </source>
</evidence>
<dbReference type="SUPFAM" id="SSF51412">
    <property type="entry name" value="Inosine monophosphate dehydrogenase (IMPDH)"/>
    <property type="match status" value="1"/>
</dbReference>
<evidence type="ECO:0000256" key="9">
    <source>
        <dbReference type="ARBA" id="ARBA00049401"/>
    </source>
</evidence>
<dbReference type="InterPro" id="IPR013785">
    <property type="entry name" value="Aldolase_TIM"/>
</dbReference>
<evidence type="ECO:0000256" key="7">
    <source>
        <dbReference type="ARBA" id="ARBA00023033"/>
    </source>
</evidence>
<dbReference type="Gene3D" id="3.20.20.70">
    <property type="entry name" value="Aldolase class I"/>
    <property type="match status" value="1"/>
</dbReference>
<dbReference type="GO" id="GO:0009636">
    <property type="term" value="P:response to toxic substance"/>
    <property type="evidence" value="ECO:0007669"/>
    <property type="project" value="UniProtKB-KW"/>
</dbReference>
<dbReference type="GeneID" id="96623771"/>
<evidence type="ECO:0000313" key="10">
    <source>
        <dbReference type="EMBL" id="QNV36822.1"/>
    </source>
</evidence>
<comment type="cofactor">
    <cofactor evidence="1">
        <name>FMN</name>
        <dbReference type="ChEBI" id="CHEBI:58210"/>
    </cofactor>
</comment>
<dbReference type="Pfam" id="PF03060">
    <property type="entry name" value="NMO"/>
    <property type="match status" value="1"/>
</dbReference>
<dbReference type="GO" id="GO:0018580">
    <property type="term" value="F:nitronate monooxygenase activity"/>
    <property type="evidence" value="ECO:0007669"/>
    <property type="project" value="InterPro"/>
</dbReference>
<dbReference type="Proteomes" id="UP000516404">
    <property type="component" value="Chromosome"/>
</dbReference>